<accession>A0A9P8RYU4</accession>
<protein>
    <submittedName>
        <fullName evidence="1">Uncharacterized protein</fullName>
    </submittedName>
</protein>
<reference evidence="1 2" key="1">
    <citation type="journal article" date="2014" name="PLoS Genet.">
        <title>The Genome of Spironucleus salmonicida Highlights a Fish Pathogen Adapted to Fluctuating Environments.</title>
        <authorList>
            <person name="Xu F."/>
            <person name="Jerlstrom-Hultqvist J."/>
            <person name="Einarsson E."/>
            <person name="Astvaldsson A."/>
            <person name="Svard S.G."/>
            <person name="Andersson J.O."/>
        </authorList>
    </citation>
    <scope>NUCLEOTIDE SEQUENCE [LARGE SCALE GENOMIC DNA]</scope>
    <source>
        <strain evidence="1 2">ATCC 50377</strain>
    </source>
</reference>
<dbReference type="AlphaFoldDB" id="A0A9P8RYU4"/>
<proteinExistence type="predicted"/>
<comment type="caution">
    <text evidence="1">The sequence shown here is derived from an EMBL/GenBank/DDBJ whole genome shotgun (WGS) entry which is preliminary data.</text>
</comment>
<dbReference type="EMBL" id="AUWU02000004">
    <property type="protein sequence ID" value="KAH0574175.1"/>
    <property type="molecule type" value="Genomic_DNA"/>
</dbReference>
<evidence type="ECO:0000313" key="2">
    <source>
        <dbReference type="Proteomes" id="UP000018208"/>
    </source>
</evidence>
<dbReference type="RefSeq" id="XP_067764948.1">
    <property type="nucleotide sequence ID" value="XM_067907974.1"/>
</dbReference>
<dbReference type="KEGG" id="ssao:94298145"/>
<dbReference type="GeneID" id="94298145"/>
<dbReference type="Proteomes" id="UP000018208">
    <property type="component" value="Unassembled WGS sequence"/>
</dbReference>
<evidence type="ECO:0000313" key="1">
    <source>
        <dbReference type="EMBL" id="KAH0574175.1"/>
    </source>
</evidence>
<sequence length="56" mass="6561">MKNVLVQSSGQYNPASKVIAEYCKSYDTDTSAENQNYIMHRKHKKVIKKKKIVPRY</sequence>
<organism evidence="1 2">
    <name type="scientific">Spironucleus salmonicida</name>
    <dbReference type="NCBI Taxonomy" id="348837"/>
    <lineage>
        <taxon>Eukaryota</taxon>
        <taxon>Metamonada</taxon>
        <taxon>Diplomonadida</taxon>
        <taxon>Hexamitidae</taxon>
        <taxon>Hexamitinae</taxon>
        <taxon>Spironucleus</taxon>
    </lineage>
</organism>
<keyword evidence="2" id="KW-1185">Reference proteome</keyword>
<name>A0A9P8RYU4_9EUKA</name>
<gene>
    <name evidence="1" type="ORF">SS50377_24122</name>
</gene>